<proteinExistence type="predicted"/>
<name>A0A4R6J2B1_9BACT</name>
<dbReference type="Proteomes" id="UP000295741">
    <property type="component" value="Unassembled WGS sequence"/>
</dbReference>
<accession>A0A4R6J2B1</accession>
<dbReference type="OrthoDB" id="649240at2"/>
<evidence type="ECO:0000313" key="2">
    <source>
        <dbReference type="Proteomes" id="UP000295741"/>
    </source>
</evidence>
<protein>
    <submittedName>
        <fullName evidence="1">Uncharacterized protein</fullName>
    </submittedName>
</protein>
<organism evidence="1 2">
    <name type="scientific">Sediminibacterium goheungense</name>
    <dbReference type="NCBI Taxonomy" id="1086393"/>
    <lineage>
        <taxon>Bacteria</taxon>
        <taxon>Pseudomonadati</taxon>
        <taxon>Bacteroidota</taxon>
        <taxon>Chitinophagia</taxon>
        <taxon>Chitinophagales</taxon>
        <taxon>Chitinophagaceae</taxon>
        <taxon>Sediminibacterium</taxon>
    </lineage>
</organism>
<dbReference type="RefSeq" id="WP_133472953.1">
    <property type="nucleotide sequence ID" value="NZ_SNWP01000010.1"/>
</dbReference>
<keyword evidence="2" id="KW-1185">Reference proteome</keyword>
<comment type="caution">
    <text evidence="1">The sequence shown here is derived from an EMBL/GenBank/DDBJ whole genome shotgun (WGS) entry which is preliminary data.</text>
</comment>
<dbReference type="PROSITE" id="PS51257">
    <property type="entry name" value="PROKAR_LIPOPROTEIN"/>
    <property type="match status" value="1"/>
</dbReference>
<gene>
    <name evidence="1" type="ORF">BC659_0471</name>
</gene>
<dbReference type="AlphaFoldDB" id="A0A4R6J2B1"/>
<reference evidence="1 2" key="1">
    <citation type="submission" date="2019-03" db="EMBL/GenBank/DDBJ databases">
        <title>Genomic Encyclopedia of Archaeal and Bacterial Type Strains, Phase II (KMG-II): from individual species to whole genera.</title>
        <authorList>
            <person name="Goeker M."/>
        </authorList>
    </citation>
    <scope>NUCLEOTIDE SEQUENCE [LARGE SCALE GENOMIC DNA]</scope>
    <source>
        <strain evidence="1 2">DSM 28323</strain>
    </source>
</reference>
<dbReference type="EMBL" id="SNWP01000010">
    <property type="protein sequence ID" value="TDO28406.1"/>
    <property type="molecule type" value="Genomic_DNA"/>
</dbReference>
<sequence length="334" mass="37618">MKKNLFITTIAALLFFTSCKKELSDNFTSYSGDPRNDTVWVASTPATAPIHQLANQFLPDLIIDTFDCTLGDTITLKDYISIRIPAASFTENSGAPVTGKVRMEFFRLKKKGDFIKFFKPTTSSGYLVESGGGFFIRVIKNGQELKLAPNASITVRFADTEEPKNNMQVFHARETIPFISTGIDTLHTWTRHADTSWIKTWQGQDSLGNALKGYELTTTQLRWTAANRYIDSTLPHTNIFAYLPQNFTNKNTVIYAVFENQKIVVNLIADFRSRSFTTMRIPRGAKIRILSFSRLGNDLYLGTKFVNDVGTNNVYKIEPVKKSLSDILAYINGL</sequence>
<evidence type="ECO:0000313" key="1">
    <source>
        <dbReference type="EMBL" id="TDO28406.1"/>
    </source>
</evidence>